<evidence type="ECO:0000256" key="2">
    <source>
        <dbReference type="ARBA" id="ARBA00022737"/>
    </source>
</evidence>
<evidence type="ECO:0000256" key="4">
    <source>
        <dbReference type="SAM" id="SignalP"/>
    </source>
</evidence>
<dbReference type="AlphaFoldDB" id="A0A918E778"/>
<evidence type="ECO:0000313" key="6">
    <source>
        <dbReference type="Proteomes" id="UP000660745"/>
    </source>
</evidence>
<dbReference type="Gene3D" id="2.130.10.130">
    <property type="entry name" value="Integrin alpha, N-terminal"/>
    <property type="match status" value="2"/>
</dbReference>
<evidence type="ECO:0000256" key="3">
    <source>
        <dbReference type="ARBA" id="ARBA00023180"/>
    </source>
</evidence>
<feature type="chain" id="PRO_5037894738" description="VCBS repeat-containing protein" evidence="4">
    <location>
        <begin position="26"/>
        <end position="402"/>
    </location>
</feature>
<keyword evidence="2" id="KW-0677">Repeat</keyword>
<feature type="signal peptide" evidence="4">
    <location>
        <begin position="1"/>
        <end position="25"/>
    </location>
</feature>
<dbReference type="PROSITE" id="PS51257">
    <property type="entry name" value="PROKAR_LIPOPROTEIN"/>
    <property type="match status" value="1"/>
</dbReference>
<accession>A0A918E778</accession>
<keyword evidence="1 4" id="KW-0732">Signal</keyword>
<dbReference type="InterPro" id="IPR013517">
    <property type="entry name" value="FG-GAP"/>
</dbReference>
<dbReference type="InterPro" id="IPR028994">
    <property type="entry name" value="Integrin_alpha_N"/>
</dbReference>
<organism evidence="5 6">
    <name type="scientific">Nonomuraea glycinis</name>
    <dbReference type="NCBI Taxonomy" id="2047744"/>
    <lineage>
        <taxon>Bacteria</taxon>
        <taxon>Bacillati</taxon>
        <taxon>Actinomycetota</taxon>
        <taxon>Actinomycetes</taxon>
        <taxon>Streptosporangiales</taxon>
        <taxon>Streptosporangiaceae</taxon>
        <taxon>Nonomuraea</taxon>
    </lineage>
</organism>
<dbReference type="Proteomes" id="UP000660745">
    <property type="component" value="Unassembled WGS sequence"/>
</dbReference>
<dbReference type="InterPro" id="IPR013519">
    <property type="entry name" value="Int_alpha_beta-p"/>
</dbReference>
<evidence type="ECO:0000313" key="5">
    <source>
        <dbReference type="EMBL" id="GGP12216.1"/>
    </source>
</evidence>
<keyword evidence="6" id="KW-1185">Reference proteome</keyword>
<gene>
    <name evidence="5" type="ORF">GCM10012278_59090</name>
</gene>
<proteinExistence type="predicted"/>
<protein>
    <recommendedName>
        <fullName evidence="7">VCBS repeat-containing protein</fullName>
    </recommendedName>
</protein>
<dbReference type="SMART" id="SM00191">
    <property type="entry name" value="Int_alpha"/>
    <property type="match status" value="5"/>
</dbReference>
<dbReference type="SUPFAM" id="SSF50969">
    <property type="entry name" value="YVTN repeat-like/Quinoprotein amine dehydrogenase"/>
    <property type="match status" value="1"/>
</dbReference>
<dbReference type="Pfam" id="PF14312">
    <property type="entry name" value="FG-GAP_2"/>
    <property type="match status" value="1"/>
</dbReference>
<dbReference type="PROSITE" id="PS51470">
    <property type="entry name" value="FG_GAP"/>
    <property type="match status" value="1"/>
</dbReference>
<evidence type="ECO:0000256" key="1">
    <source>
        <dbReference type="ARBA" id="ARBA00022729"/>
    </source>
</evidence>
<dbReference type="Pfam" id="PF01839">
    <property type="entry name" value="FG-GAP"/>
    <property type="match status" value="2"/>
</dbReference>
<evidence type="ECO:0008006" key="7">
    <source>
        <dbReference type="Google" id="ProtNLM"/>
    </source>
</evidence>
<dbReference type="EMBL" id="BMNK01000011">
    <property type="protein sequence ID" value="GGP12216.1"/>
    <property type="molecule type" value="Genomic_DNA"/>
</dbReference>
<dbReference type="PANTHER" id="PTHR36220:SF1">
    <property type="entry name" value="GAMMA TUBULIN COMPLEX COMPONENT C-TERMINAL DOMAIN-CONTAINING PROTEIN"/>
    <property type="match status" value="1"/>
</dbReference>
<dbReference type="PANTHER" id="PTHR36220">
    <property type="entry name" value="UNNAMED PRODUCT"/>
    <property type="match status" value="1"/>
</dbReference>
<dbReference type="RefSeq" id="WP_189141983.1">
    <property type="nucleotide sequence ID" value="NZ_BMNK01000011.1"/>
</dbReference>
<reference evidence="5" key="1">
    <citation type="journal article" date="2014" name="Int. J. Syst. Evol. Microbiol.">
        <title>Complete genome sequence of Corynebacterium casei LMG S-19264T (=DSM 44701T), isolated from a smear-ripened cheese.</title>
        <authorList>
            <consortium name="US DOE Joint Genome Institute (JGI-PGF)"/>
            <person name="Walter F."/>
            <person name="Albersmeier A."/>
            <person name="Kalinowski J."/>
            <person name="Ruckert C."/>
        </authorList>
    </citation>
    <scope>NUCLEOTIDE SEQUENCE</scope>
    <source>
        <strain evidence="5">CGMCC 4.7430</strain>
    </source>
</reference>
<name>A0A918E778_9ACTN</name>
<comment type="caution">
    <text evidence="5">The sequence shown here is derived from an EMBL/GenBank/DDBJ whole genome shotgun (WGS) entry which is preliminary data.</text>
</comment>
<sequence length="402" mass="40679">MKVRATLSVLLLGAAAWLAPSAATATATAAACAGASDFDGDGVDDVAVGDPFAEGQRGAVHVLSGGKVVPVTVPDLAEGDGFGWSVRLAKVDADACADLVVGAPYTDVDGRKDAGAAYVIYGGGAAAPQRMVAPDAQRGARLGWSLAARGDLVAIGAPYEDDGYVADAGAIYVRKGTGELRRISQQSTDVRGNSEVGDQFGWSLAMGPGNGLVVGVPYENDDGVGQQVDAGKVDAGSVVVIEDVLAGELATVKLDSPTAASDDKYGYAVAWVDGVGLAVGVPGPGYVQIYDDELEPARRVRQAGTEAFGFSLAASADGRLAIGAPYGGSVRIVTARDGKDVRRFAPAVGLFGYALAFSGNKLVMGQPDALPYGKVSVAARNSDELAVVQPQKGADFGVSLAG</sequence>
<dbReference type="InterPro" id="IPR011044">
    <property type="entry name" value="Quino_amine_DH_bsu"/>
</dbReference>
<reference evidence="5" key="2">
    <citation type="submission" date="2020-09" db="EMBL/GenBank/DDBJ databases">
        <authorList>
            <person name="Sun Q."/>
            <person name="Zhou Y."/>
        </authorList>
    </citation>
    <scope>NUCLEOTIDE SEQUENCE</scope>
    <source>
        <strain evidence="5">CGMCC 4.7430</strain>
    </source>
</reference>
<dbReference type="SUPFAM" id="SSF69318">
    <property type="entry name" value="Integrin alpha N-terminal domain"/>
    <property type="match status" value="1"/>
</dbReference>
<keyword evidence="3" id="KW-0325">Glycoprotein</keyword>